<comment type="subcellular location">
    <subcellularLocation>
        <location evidence="1">Cell membrane</location>
        <topology evidence="1">Multi-pass membrane protein</topology>
    </subcellularLocation>
</comment>
<dbReference type="InterPro" id="IPR004563">
    <property type="entry name" value="Apolipo_AcylTrfase"/>
</dbReference>
<feature type="transmembrane region" description="Helical" evidence="8">
    <location>
        <begin position="6"/>
        <end position="30"/>
    </location>
</feature>
<evidence type="ECO:0000259" key="9">
    <source>
        <dbReference type="PROSITE" id="PS50263"/>
    </source>
</evidence>
<dbReference type="SUPFAM" id="SSF56317">
    <property type="entry name" value="Carbon-nitrogen hydrolase"/>
    <property type="match status" value="1"/>
</dbReference>
<keyword evidence="5 8" id="KW-1133">Transmembrane helix</keyword>
<evidence type="ECO:0000256" key="2">
    <source>
        <dbReference type="ARBA" id="ARBA00022475"/>
    </source>
</evidence>
<feature type="transmembrane region" description="Helical" evidence="8">
    <location>
        <begin position="129"/>
        <end position="152"/>
    </location>
</feature>
<keyword evidence="3" id="KW-0808">Transferase</keyword>
<evidence type="ECO:0000256" key="8">
    <source>
        <dbReference type="SAM" id="Phobius"/>
    </source>
</evidence>
<dbReference type="HAMAP" id="MF_01148">
    <property type="entry name" value="Lnt"/>
    <property type="match status" value="1"/>
</dbReference>
<evidence type="ECO:0000256" key="5">
    <source>
        <dbReference type="ARBA" id="ARBA00022989"/>
    </source>
</evidence>
<name>A0A6J6FHY2_9ZZZZ</name>
<dbReference type="InterPro" id="IPR036526">
    <property type="entry name" value="C-N_Hydrolase_sf"/>
</dbReference>
<feature type="transmembrane region" description="Helical" evidence="8">
    <location>
        <begin position="159"/>
        <end position="175"/>
    </location>
</feature>
<dbReference type="EMBL" id="CAEZUB010000009">
    <property type="protein sequence ID" value="CAB4584018.1"/>
    <property type="molecule type" value="Genomic_DNA"/>
</dbReference>
<dbReference type="InterPro" id="IPR003010">
    <property type="entry name" value="C-N_Hydrolase"/>
</dbReference>
<dbReference type="NCBIfam" id="TIGR00546">
    <property type="entry name" value="lnt"/>
    <property type="match status" value="1"/>
</dbReference>
<dbReference type="PANTHER" id="PTHR38686:SF1">
    <property type="entry name" value="APOLIPOPROTEIN N-ACYLTRANSFERASE"/>
    <property type="match status" value="1"/>
</dbReference>
<organism evidence="10">
    <name type="scientific">freshwater metagenome</name>
    <dbReference type="NCBI Taxonomy" id="449393"/>
    <lineage>
        <taxon>unclassified sequences</taxon>
        <taxon>metagenomes</taxon>
        <taxon>ecological metagenomes</taxon>
    </lineage>
</organism>
<accession>A0A6J6FHY2</accession>
<evidence type="ECO:0000256" key="4">
    <source>
        <dbReference type="ARBA" id="ARBA00022692"/>
    </source>
</evidence>
<evidence type="ECO:0000256" key="3">
    <source>
        <dbReference type="ARBA" id="ARBA00022679"/>
    </source>
</evidence>
<feature type="transmembrane region" description="Helical" evidence="8">
    <location>
        <begin position="94"/>
        <end position="117"/>
    </location>
</feature>
<reference evidence="10" key="1">
    <citation type="submission" date="2020-05" db="EMBL/GenBank/DDBJ databases">
        <authorList>
            <person name="Chiriac C."/>
            <person name="Salcher M."/>
            <person name="Ghai R."/>
            <person name="Kavagutti S V."/>
        </authorList>
    </citation>
    <scope>NUCLEOTIDE SEQUENCE</scope>
</reference>
<dbReference type="Pfam" id="PF00795">
    <property type="entry name" value="CN_hydrolase"/>
    <property type="match status" value="1"/>
</dbReference>
<dbReference type="Gene3D" id="3.60.110.10">
    <property type="entry name" value="Carbon-nitrogen hydrolase"/>
    <property type="match status" value="1"/>
</dbReference>
<keyword evidence="2" id="KW-1003">Cell membrane</keyword>
<dbReference type="GO" id="GO:0016410">
    <property type="term" value="F:N-acyltransferase activity"/>
    <property type="evidence" value="ECO:0007669"/>
    <property type="project" value="InterPro"/>
</dbReference>
<feature type="domain" description="CN hydrolase" evidence="9">
    <location>
        <begin position="183"/>
        <end position="426"/>
    </location>
</feature>
<dbReference type="Pfam" id="PF20154">
    <property type="entry name" value="LNT_N"/>
    <property type="match status" value="1"/>
</dbReference>
<evidence type="ECO:0000313" key="10">
    <source>
        <dbReference type="EMBL" id="CAB4584018.1"/>
    </source>
</evidence>
<dbReference type="GO" id="GO:0042158">
    <property type="term" value="P:lipoprotein biosynthetic process"/>
    <property type="evidence" value="ECO:0007669"/>
    <property type="project" value="InterPro"/>
</dbReference>
<dbReference type="InterPro" id="IPR045378">
    <property type="entry name" value="LNT_N"/>
</dbReference>
<dbReference type="AlphaFoldDB" id="A0A6J6FHY2"/>
<feature type="transmembrane region" description="Helical" evidence="8">
    <location>
        <begin position="42"/>
        <end position="60"/>
    </location>
</feature>
<evidence type="ECO:0000256" key="6">
    <source>
        <dbReference type="ARBA" id="ARBA00023136"/>
    </source>
</evidence>
<sequence length="438" mass="47884">MVKILIAALLASAAFEPIGIWYLAIFGFALYFRRLQRSSRPAWHSLVFGFTLNAIVLHWSGKYVGALPWILLSLLQALFYLPIGWIYKRTNSLWFAAITLLLMEQLRSSVPFGGFGWTRIGFSQVESPALPIVAIGGVITLSLITIIASLLLTRFNIKSAFLLLILFLATFLLPANPQGSGSLNLLAIQGNTPEIGLDFNSRAKAVFDLHRDATKEFATGEFDAIIWPENAIDIDPRSNPEVSADITALTQSLGAPLIAGVVQQNGGRPQNVSVMYSKAGDQVSRYIKRGLTPFGEYMPLRSLAEFVSPIAKSVIDFEPGQDQVIHNVSGYKLGPIICYEIIEDGLVRDMAVNSQALIVQTNSATFANTAESAQQLAITRIRAVEHSREILSVSTIGISAFIDSNGKVISETPENRKAYLLGSLTMSDHRTVIDRALG</sequence>
<protein>
    <submittedName>
        <fullName evidence="10">Unannotated protein</fullName>
    </submittedName>
</protein>
<feature type="transmembrane region" description="Helical" evidence="8">
    <location>
        <begin position="66"/>
        <end position="87"/>
    </location>
</feature>
<dbReference type="CDD" id="cd07571">
    <property type="entry name" value="ALP_N-acyl_transferase"/>
    <property type="match status" value="1"/>
</dbReference>
<gene>
    <name evidence="10" type="ORF">UFOPK1775_00175</name>
</gene>
<evidence type="ECO:0000256" key="1">
    <source>
        <dbReference type="ARBA" id="ARBA00004651"/>
    </source>
</evidence>
<dbReference type="GO" id="GO:0005886">
    <property type="term" value="C:plasma membrane"/>
    <property type="evidence" value="ECO:0007669"/>
    <property type="project" value="UniProtKB-SubCell"/>
</dbReference>
<keyword evidence="7" id="KW-0012">Acyltransferase</keyword>
<proteinExistence type="inferred from homology"/>
<evidence type="ECO:0000256" key="7">
    <source>
        <dbReference type="ARBA" id="ARBA00023315"/>
    </source>
</evidence>
<keyword evidence="4 8" id="KW-0812">Transmembrane</keyword>
<dbReference type="PROSITE" id="PS50263">
    <property type="entry name" value="CN_HYDROLASE"/>
    <property type="match status" value="1"/>
</dbReference>
<keyword evidence="6 8" id="KW-0472">Membrane</keyword>
<dbReference type="PANTHER" id="PTHR38686">
    <property type="entry name" value="APOLIPOPROTEIN N-ACYLTRANSFERASE"/>
    <property type="match status" value="1"/>
</dbReference>